<name>A0A0U1PZB7_9BURK</name>
<dbReference type="SUPFAM" id="SSF53271">
    <property type="entry name" value="PRTase-like"/>
    <property type="match status" value="1"/>
</dbReference>
<dbReference type="PANTHER" id="PTHR47505:SF1">
    <property type="entry name" value="DNA UTILIZATION PROTEIN YHGH"/>
    <property type="match status" value="1"/>
</dbReference>
<dbReference type="InterPro" id="IPR029057">
    <property type="entry name" value="PRTase-like"/>
</dbReference>
<sequence>MFHQLRRLLPSQCPFCNAWPVFGAAGGICDACRRHLRKFPPRCRHCALSLTLANAPCPACAQMPSPLAHCVAAVDYGYPWEQVLHQFKYQQGHAWAHAMADWLLQHPDGPPLLRAADAILPVPLAPARLRERGYNQAWELTCALTRACGVRRKAHARWLSRRDTSRHQVGSSRVQRLRNLRDAFACHVQVRGQHILLVDDVMTTGATLFTLARLLQARGAASVTAMAFARTPLPGLS</sequence>
<accession>A0A0U1PZB7</accession>
<keyword evidence="4" id="KW-1185">Reference proteome</keyword>
<evidence type="ECO:0000313" key="4">
    <source>
        <dbReference type="Proteomes" id="UP000050580"/>
    </source>
</evidence>
<comment type="caution">
    <text evidence="3">The sequence shown here is derived from an EMBL/GenBank/DDBJ whole genome shotgun (WGS) entry which is preliminary data.</text>
</comment>
<protein>
    <recommendedName>
        <fullName evidence="2">Phosphoribosyltransferase domain-containing protein</fullName>
    </recommendedName>
</protein>
<dbReference type="Gene3D" id="3.40.50.2020">
    <property type="match status" value="1"/>
</dbReference>
<dbReference type="CDD" id="cd06223">
    <property type="entry name" value="PRTases_typeI"/>
    <property type="match status" value="1"/>
</dbReference>
<evidence type="ECO:0000313" key="3">
    <source>
        <dbReference type="EMBL" id="KKW67863.1"/>
    </source>
</evidence>
<dbReference type="InterPro" id="IPR000836">
    <property type="entry name" value="PRTase_dom"/>
</dbReference>
<proteinExistence type="inferred from homology"/>
<evidence type="ECO:0000256" key="1">
    <source>
        <dbReference type="ARBA" id="ARBA00008007"/>
    </source>
</evidence>
<dbReference type="STRING" id="1610491.AAV94_08000"/>
<reference evidence="3 4" key="1">
    <citation type="submission" date="2015-05" db="EMBL/GenBank/DDBJ databases">
        <title>Draft genome sequence of Lampropedia sp. CT6, isolated from the microbial mat of a hot water spring, located at Manikaran, India.</title>
        <authorList>
            <person name="Tripathi C."/>
            <person name="Rani P."/>
            <person name="Mahato N.K."/>
            <person name="Lal R."/>
        </authorList>
    </citation>
    <scope>NUCLEOTIDE SEQUENCE [LARGE SCALE GENOMIC DNA]</scope>
    <source>
        <strain evidence="3 4">CT6</strain>
    </source>
</reference>
<gene>
    <name evidence="3" type="ORF">AAV94_08000</name>
</gene>
<dbReference type="PATRIC" id="fig|1610491.3.peg.1700"/>
<dbReference type="InterPro" id="IPR051910">
    <property type="entry name" value="ComF/GntX_DNA_util-trans"/>
</dbReference>
<evidence type="ECO:0000259" key="2">
    <source>
        <dbReference type="Pfam" id="PF00156"/>
    </source>
</evidence>
<dbReference type="Proteomes" id="UP000050580">
    <property type="component" value="Unassembled WGS sequence"/>
</dbReference>
<dbReference type="Pfam" id="PF00156">
    <property type="entry name" value="Pribosyltran"/>
    <property type="match status" value="1"/>
</dbReference>
<dbReference type="PANTHER" id="PTHR47505">
    <property type="entry name" value="DNA UTILIZATION PROTEIN YHGH"/>
    <property type="match status" value="1"/>
</dbReference>
<comment type="similarity">
    <text evidence="1">Belongs to the ComF/GntX family.</text>
</comment>
<dbReference type="AlphaFoldDB" id="A0A0U1PZB7"/>
<feature type="domain" description="Phosphoribosyltransferase" evidence="2">
    <location>
        <begin position="190"/>
        <end position="229"/>
    </location>
</feature>
<dbReference type="EMBL" id="LBNQ01000024">
    <property type="protein sequence ID" value="KKW67863.1"/>
    <property type="molecule type" value="Genomic_DNA"/>
</dbReference>
<organism evidence="3 4">
    <name type="scientific">Lampropedia cohaerens</name>
    <dbReference type="NCBI Taxonomy" id="1610491"/>
    <lineage>
        <taxon>Bacteria</taxon>
        <taxon>Pseudomonadati</taxon>
        <taxon>Pseudomonadota</taxon>
        <taxon>Betaproteobacteria</taxon>
        <taxon>Burkholderiales</taxon>
        <taxon>Comamonadaceae</taxon>
        <taxon>Lampropedia</taxon>
    </lineage>
</organism>
<dbReference type="OrthoDB" id="9793412at2"/>